<dbReference type="SMR" id="A0A075WH60"/>
<evidence type="ECO:0000313" key="2">
    <source>
        <dbReference type="Proteomes" id="UP000028501"/>
    </source>
</evidence>
<dbReference type="RefSeq" id="WP_231487533.1">
    <property type="nucleotide sequence ID" value="NZ_CP006577.1"/>
</dbReference>
<accession>A0A075WH60</accession>
<protein>
    <submittedName>
        <fullName evidence="1">Uncharacterized protein family</fullName>
    </submittedName>
</protein>
<organism evidence="1 2">
    <name type="scientific">Archaeoglobus fulgidus DSM 8774</name>
    <dbReference type="NCBI Taxonomy" id="1344584"/>
    <lineage>
        <taxon>Archaea</taxon>
        <taxon>Methanobacteriati</taxon>
        <taxon>Methanobacteriota</taxon>
        <taxon>Archaeoglobi</taxon>
        <taxon>Archaeoglobales</taxon>
        <taxon>Archaeoglobaceae</taxon>
        <taxon>Archaeoglobus</taxon>
    </lineage>
</organism>
<evidence type="ECO:0000313" key="1">
    <source>
        <dbReference type="EMBL" id="AIG96913.1"/>
    </source>
</evidence>
<proteinExistence type="predicted"/>
<reference evidence="1 2" key="1">
    <citation type="submission" date="2013-07" db="EMBL/GenBank/DDBJ databases">
        <title>Genome of Archaeoglobus fulgidus.</title>
        <authorList>
            <person name="Fiebig A."/>
            <person name="Birkeland N.-K."/>
        </authorList>
    </citation>
    <scope>NUCLEOTIDE SEQUENCE [LARGE SCALE GENOMIC DNA]</scope>
    <source>
        <strain evidence="1 2">DSM 8774</strain>
    </source>
</reference>
<dbReference type="Gene3D" id="3.30.160.250">
    <property type="match status" value="1"/>
</dbReference>
<sequence>MSYARGEKIDGVIFLVEETDDGYTARALGHSIFTQAGSLEELKEMVKDAVECHFEEGERPKLSDFT</sequence>
<dbReference type="KEGG" id="afg:AFULGI_00000670"/>
<gene>
    <name evidence="1" type="ORF">AFULGI_00000670</name>
</gene>
<name>A0A075WH60_ARCFL</name>
<dbReference type="AlphaFoldDB" id="A0A075WH60"/>
<dbReference type="InterPro" id="IPR035069">
    <property type="entry name" value="TTHA1013/TTHA0281-like"/>
</dbReference>
<dbReference type="Proteomes" id="UP000028501">
    <property type="component" value="Chromosome"/>
</dbReference>
<dbReference type="HOGENOM" id="CLU_184590_0_0_2"/>
<dbReference type="GeneID" id="24793625"/>
<dbReference type="EMBL" id="CP006577">
    <property type="protein sequence ID" value="AIG96913.1"/>
    <property type="molecule type" value="Genomic_DNA"/>
</dbReference>
<dbReference type="SUPFAM" id="SSF143100">
    <property type="entry name" value="TTHA1013/TTHA0281-like"/>
    <property type="match status" value="1"/>
</dbReference>